<dbReference type="EMBL" id="CAJOBA010004873">
    <property type="protein sequence ID" value="CAF3726287.1"/>
    <property type="molecule type" value="Genomic_DNA"/>
</dbReference>
<evidence type="ECO:0000313" key="5">
    <source>
        <dbReference type="Proteomes" id="UP000677228"/>
    </source>
</evidence>
<evidence type="ECO:0000259" key="2">
    <source>
        <dbReference type="Pfam" id="PF07484"/>
    </source>
</evidence>
<proteinExistence type="predicted"/>
<accession>A0A8S2DQR4</accession>
<dbReference type="Pfam" id="PF07484">
    <property type="entry name" value="Collar"/>
    <property type="match status" value="1"/>
</dbReference>
<evidence type="ECO:0000313" key="4">
    <source>
        <dbReference type="EMBL" id="CAF3726287.1"/>
    </source>
</evidence>
<sequence length="391" mass="42012">MSTATQITLNADLYNQVWSSSDMNPDRLTSELSKLFTHNDTQTKLHNYTNTYFNLDRQHLTTSSASSSGQGSLTGSVGIFSLGASGGGSSSSANSLLDNLKQSTKDIYSLTDIKRLLTQQQSEFEWKGEKFIAKSFNVYKLIDLSDYLQVAMISKQLTADKTNSAIVREISVLNKPIVSTDANKPSTFPTGTVLIFTGVSLPAVPWLLCNGTAISRIEYQRLFSVIGTSYGAGDGSSTFNLPDFRGRIPMGVDKSSKTTPNAITLGRIGEQATQILTVEQLPSHVHENGTFYAETAGDHSHSYQDPGHNHGGQTGEGPSNSGGWGMNPTGGSGNDVEKHRHSISLDNTHITINSAGSHTHKVAGQSGSTGNGQSFSLLQPYQTVNYIIYSG</sequence>
<dbReference type="Proteomes" id="UP000677228">
    <property type="component" value="Unassembled WGS sequence"/>
</dbReference>
<dbReference type="EMBL" id="CAJNOK010004870">
    <property type="protein sequence ID" value="CAF0952731.1"/>
    <property type="molecule type" value="Genomic_DNA"/>
</dbReference>
<dbReference type="InterPro" id="IPR037053">
    <property type="entry name" value="Phage_tail_collar_dom_sf"/>
</dbReference>
<protein>
    <recommendedName>
        <fullName evidence="2">Phage tail collar domain-containing protein</fullName>
    </recommendedName>
</protein>
<comment type="caution">
    <text evidence="3">The sequence shown here is derived from an EMBL/GenBank/DDBJ whole genome shotgun (WGS) entry which is preliminary data.</text>
</comment>
<dbReference type="InterPro" id="IPR011083">
    <property type="entry name" value="Phage_tail_collar_dom"/>
</dbReference>
<dbReference type="SUPFAM" id="SSF88874">
    <property type="entry name" value="Receptor-binding domain of short tail fibre protein gp12"/>
    <property type="match status" value="1"/>
</dbReference>
<gene>
    <name evidence="3" type="ORF">OVA965_LOCUS12224</name>
    <name evidence="4" type="ORF">TMI583_LOCUS12223</name>
</gene>
<organism evidence="3 5">
    <name type="scientific">Didymodactylos carnosus</name>
    <dbReference type="NCBI Taxonomy" id="1234261"/>
    <lineage>
        <taxon>Eukaryota</taxon>
        <taxon>Metazoa</taxon>
        <taxon>Spiralia</taxon>
        <taxon>Gnathifera</taxon>
        <taxon>Rotifera</taxon>
        <taxon>Eurotatoria</taxon>
        <taxon>Bdelloidea</taxon>
        <taxon>Philodinida</taxon>
        <taxon>Philodinidae</taxon>
        <taxon>Didymodactylos</taxon>
    </lineage>
</organism>
<feature type="region of interest" description="Disordered" evidence="1">
    <location>
        <begin position="296"/>
        <end position="338"/>
    </location>
</feature>
<evidence type="ECO:0000256" key="1">
    <source>
        <dbReference type="SAM" id="MobiDB-lite"/>
    </source>
</evidence>
<dbReference type="Gene3D" id="3.90.1340.10">
    <property type="entry name" value="Phage tail collar domain"/>
    <property type="match status" value="1"/>
</dbReference>
<feature type="domain" description="Phage tail collar" evidence="2">
    <location>
        <begin position="191"/>
        <end position="249"/>
    </location>
</feature>
<feature type="compositionally biased region" description="Gly residues" evidence="1">
    <location>
        <begin position="309"/>
        <end position="333"/>
    </location>
</feature>
<reference evidence="3" key="1">
    <citation type="submission" date="2021-02" db="EMBL/GenBank/DDBJ databases">
        <authorList>
            <person name="Nowell W R."/>
        </authorList>
    </citation>
    <scope>NUCLEOTIDE SEQUENCE</scope>
</reference>
<evidence type="ECO:0000313" key="3">
    <source>
        <dbReference type="EMBL" id="CAF0952731.1"/>
    </source>
</evidence>
<dbReference type="AlphaFoldDB" id="A0A8S2DQR4"/>
<name>A0A8S2DQR4_9BILA</name>
<dbReference type="Proteomes" id="UP000682733">
    <property type="component" value="Unassembled WGS sequence"/>
</dbReference>